<evidence type="ECO:0000313" key="2">
    <source>
        <dbReference type="Proteomes" id="UP000257109"/>
    </source>
</evidence>
<protein>
    <submittedName>
        <fullName evidence="1">Uncharacterized protein</fullName>
    </submittedName>
</protein>
<reference evidence="1" key="1">
    <citation type="submission" date="2018-05" db="EMBL/GenBank/DDBJ databases">
        <title>Draft genome of Mucuna pruriens seed.</title>
        <authorList>
            <person name="Nnadi N.E."/>
            <person name="Vos R."/>
            <person name="Hasami M.H."/>
            <person name="Devisetty U.K."/>
            <person name="Aguiy J.C."/>
        </authorList>
    </citation>
    <scope>NUCLEOTIDE SEQUENCE [LARGE SCALE GENOMIC DNA]</scope>
    <source>
        <strain evidence="1">JCA_2017</strain>
    </source>
</reference>
<keyword evidence="2" id="KW-1185">Reference proteome</keyword>
<dbReference type="EMBL" id="QJKJ01006096">
    <property type="protein sequence ID" value="RDX87928.1"/>
    <property type="molecule type" value="Genomic_DNA"/>
</dbReference>
<proteinExistence type="predicted"/>
<dbReference type="AlphaFoldDB" id="A0A371GBJ0"/>
<dbReference type="Proteomes" id="UP000257109">
    <property type="component" value="Unassembled WGS sequence"/>
</dbReference>
<organism evidence="1 2">
    <name type="scientific">Mucuna pruriens</name>
    <name type="common">Velvet bean</name>
    <name type="synonym">Dolichos pruriens</name>
    <dbReference type="NCBI Taxonomy" id="157652"/>
    <lineage>
        <taxon>Eukaryota</taxon>
        <taxon>Viridiplantae</taxon>
        <taxon>Streptophyta</taxon>
        <taxon>Embryophyta</taxon>
        <taxon>Tracheophyta</taxon>
        <taxon>Spermatophyta</taxon>
        <taxon>Magnoliopsida</taxon>
        <taxon>eudicotyledons</taxon>
        <taxon>Gunneridae</taxon>
        <taxon>Pentapetalae</taxon>
        <taxon>rosids</taxon>
        <taxon>fabids</taxon>
        <taxon>Fabales</taxon>
        <taxon>Fabaceae</taxon>
        <taxon>Papilionoideae</taxon>
        <taxon>50 kb inversion clade</taxon>
        <taxon>NPAAA clade</taxon>
        <taxon>indigoferoid/millettioid clade</taxon>
        <taxon>Phaseoleae</taxon>
        <taxon>Mucuna</taxon>
    </lineage>
</organism>
<sequence length="132" mass="14963">MVNEIGTASNLRLENQLSKLTSLVRQLAFGQHQPNMAAKAYGICTSMEHPTNLCPTMGSNHIRTGHLIISSMEDNHFSQDRIKGLTQCIDSDLHRMYLKDQQATNSRVRNIKHHFSNSNNSRECHLKAILHL</sequence>
<name>A0A371GBJ0_MUCPR</name>
<accession>A0A371GBJ0</accession>
<comment type="caution">
    <text evidence="1">The sequence shown here is derived from an EMBL/GenBank/DDBJ whole genome shotgun (WGS) entry which is preliminary data.</text>
</comment>
<gene>
    <name evidence="1" type="ORF">CR513_30541</name>
</gene>
<evidence type="ECO:0000313" key="1">
    <source>
        <dbReference type="EMBL" id="RDX87928.1"/>
    </source>
</evidence>
<feature type="non-terminal residue" evidence="1">
    <location>
        <position position="1"/>
    </location>
</feature>